<dbReference type="GO" id="GO:0016787">
    <property type="term" value="F:hydrolase activity"/>
    <property type="evidence" value="ECO:0007669"/>
    <property type="project" value="UniProtKB-KW"/>
</dbReference>
<comment type="caution">
    <text evidence="2">The sequence shown here is derived from an EMBL/GenBank/DDBJ whole genome shotgun (WGS) entry which is preliminary data.</text>
</comment>
<organism evidence="2 3">
    <name type="scientific">Banduia mediterranea</name>
    <dbReference type="NCBI Taxonomy" id="3075609"/>
    <lineage>
        <taxon>Bacteria</taxon>
        <taxon>Pseudomonadati</taxon>
        <taxon>Pseudomonadota</taxon>
        <taxon>Gammaproteobacteria</taxon>
        <taxon>Nevskiales</taxon>
        <taxon>Algiphilaceae</taxon>
        <taxon>Banduia</taxon>
    </lineage>
</organism>
<reference evidence="2 3" key="1">
    <citation type="submission" date="2023-09" db="EMBL/GenBank/DDBJ databases">
        <authorList>
            <person name="Rey-Velasco X."/>
        </authorList>
    </citation>
    <scope>NUCLEOTIDE SEQUENCE [LARGE SCALE GENOMIC DNA]</scope>
    <source>
        <strain evidence="2 3">W345</strain>
    </source>
</reference>
<protein>
    <submittedName>
        <fullName evidence="2">Alpha/beta hydrolase</fullName>
    </submittedName>
</protein>
<evidence type="ECO:0000313" key="3">
    <source>
        <dbReference type="Proteomes" id="UP001254608"/>
    </source>
</evidence>
<accession>A0ABU2WPD0</accession>
<feature type="domain" description="Serine aminopeptidase S33" evidence="1">
    <location>
        <begin position="19"/>
        <end position="284"/>
    </location>
</feature>
<dbReference type="Pfam" id="PF12146">
    <property type="entry name" value="Hydrolase_4"/>
    <property type="match status" value="1"/>
</dbReference>
<keyword evidence="3" id="KW-1185">Reference proteome</keyword>
<keyword evidence="2" id="KW-0378">Hydrolase</keyword>
<evidence type="ECO:0000259" key="1">
    <source>
        <dbReference type="Pfam" id="PF12146"/>
    </source>
</evidence>
<dbReference type="InterPro" id="IPR051044">
    <property type="entry name" value="MAG_DAG_Lipase"/>
</dbReference>
<proteinExistence type="predicted"/>
<name>A0ABU2WPD0_9GAMM</name>
<dbReference type="InterPro" id="IPR022742">
    <property type="entry name" value="Hydrolase_4"/>
</dbReference>
<gene>
    <name evidence="2" type="ORF">RM530_17310</name>
</gene>
<dbReference type="Proteomes" id="UP001254608">
    <property type="component" value="Unassembled WGS sequence"/>
</dbReference>
<dbReference type="InterPro" id="IPR029058">
    <property type="entry name" value="AB_hydrolase_fold"/>
</dbReference>
<dbReference type="EMBL" id="JAVRIC010000036">
    <property type="protein sequence ID" value="MDT0499104.1"/>
    <property type="molecule type" value="Genomic_DNA"/>
</dbReference>
<dbReference type="PANTHER" id="PTHR11614">
    <property type="entry name" value="PHOSPHOLIPASE-RELATED"/>
    <property type="match status" value="1"/>
</dbReference>
<dbReference type="RefSeq" id="WP_311366514.1">
    <property type="nucleotide sequence ID" value="NZ_JAVRIC010000036.1"/>
</dbReference>
<dbReference type="SUPFAM" id="SSF53474">
    <property type="entry name" value="alpha/beta-Hydrolases"/>
    <property type="match status" value="1"/>
</dbReference>
<evidence type="ECO:0000313" key="2">
    <source>
        <dbReference type="EMBL" id="MDT0499104.1"/>
    </source>
</evidence>
<dbReference type="Gene3D" id="3.40.50.1820">
    <property type="entry name" value="alpha/beta hydrolase"/>
    <property type="match status" value="1"/>
</dbReference>
<sequence>MLIRWRERNLHLHAWSPPDPLGAVQIVHGMAEHGGRYAAFAQRLVAAGFAVYAHDLPGHGQCIADGDVRGHFADRHGWSFALASVEAVKDYVNRQHPSLPRFVFGHSMGSFLTQHLMLDHSRELAGVVLSATTGDLGRLRPLGLALLRAEIAAKGPRHPSAIGQRLGFGPFNRRFRPNRTAFDWLSRDADEVDRYIADPLCGFRVTASLWADTLGACGTLSSPRRLRPLDSRLPVLLISGSEDPVGNSGRGPARLARAYRKAGLQDVEVRSFAGARHELLHETNRHEVERLVLNWLGNRLRGR</sequence>